<evidence type="ECO:0000313" key="1">
    <source>
        <dbReference type="EMBL" id="GAA1735325.1"/>
    </source>
</evidence>
<reference evidence="1 2" key="1">
    <citation type="journal article" date="2019" name="Int. J. Syst. Evol. Microbiol.">
        <title>The Global Catalogue of Microorganisms (GCM) 10K type strain sequencing project: providing services to taxonomists for standard genome sequencing and annotation.</title>
        <authorList>
            <consortium name="The Broad Institute Genomics Platform"/>
            <consortium name="The Broad Institute Genome Sequencing Center for Infectious Disease"/>
            <person name="Wu L."/>
            <person name="Ma J."/>
        </authorList>
    </citation>
    <scope>NUCLEOTIDE SEQUENCE [LARGE SCALE GENOMIC DNA]</scope>
    <source>
        <strain evidence="1 2">JCM 13518</strain>
    </source>
</reference>
<sequence length="196" mass="21096">MRLPLPDPRDVVALAARGPALAEGLVSALPRALALLDAAEALVARAAVLVDEIDQTRQAADEVVARTNETVDAANVVIVRTAGTVASVEPTLERAEGLIDRFAPALEKLYPTLERLSETTDPKEVDALVSLIDQLPHLVERLDADILPIITNLKTVAPDIHDMLDVTRELNLMLAKLPGMGRIKKRVDEQQAIDGA</sequence>
<protein>
    <recommendedName>
        <fullName evidence="3">Ribulose 1,5-bisphosphate carboxylase large subunit</fullName>
    </recommendedName>
</protein>
<name>A0ABN2JR08_9ACTN</name>
<accession>A0ABN2JR08</accession>
<organism evidence="1 2">
    <name type="scientific">Aeromicrobium alkaliterrae</name>
    <dbReference type="NCBI Taxonomy" id="302168"/>
    <lineage>
        <taxon>Bacteria</taxon>
        <taxon>Bacillati</taxon>
        <taxon>Actinomycetota</taxon>
        <taxon>Actinomycetes</taxon>
        <taxon>Propionibacteriales</taxon>
        <taxon>Nocardioidaceae</taxon>
        <taxon>Aeromicrobium</taxon>
    </lineage>
</organism>
<evidence type="ECO:0008006" key="3">
    <source>
        <dbReference type="Google" id="ProtNLM"/>
    </source>
</evidence>
<comment type="caution">
    <text evidence="1">The sequence shown here is derived from an EMBL/GenBank/DDBJ whole genome shotgun (WGS) entry which is preliminary data.</text>
</comment>
<dbReference type="RefSeq" id="WP_344199383.1">
    <property type="nucleotide sequence ID" value="NZ_BAAAME010000002.1"/>
</dbReference>
<dbReference type="EMBL" id="BAAAME010000002">
    <property type="protein sequence ID" value="GAA1735325.1"/>
    <property type="molecule type" value="Genomic_DNA"/>
</dbReference>
<gene>
    <name evidence="1" type="ORF">GCM10009710_14800</name>
</gene>
<keyword evidence="2" id="KW-1185">Reference proteome</keyword>
<dbReference type="Proteomes" id="UP001501057">
    <property type="component" value="Unassembled WGS sequence"/>
</dbReference>
<evidence type="ECO:0000313" key="2">
    <source>
        <dbReference type="Proteomes" id="UP001501057"/>
    </source>
</evidence>
<proteinExistence type="predicted"/>